<sequence>MPDLNPSPAIPPEEIDRLTDDIIAALKTVYDPEIPVDIFELGLIYRVEISDDRHVDIDMTLTAPGCPVAGEMPGWVENAVGAVPGVSGVDVRMVFDPPWDQSRMSEQARVALDMW</sequence>
<feature type="domain" description="MIP18 family-like" evidence="1">
    <location>
        <begin position="20"/>
        <end position="91"/>
    </location>
</feature>
<dbReference type="InterPro" id="IPR034904">
    <property type="entry name" value="FSCA_dom_sf"/>
</dbReference>
<dbReference type="PANTHER" id="PTHR42831">
    <property type="entry name" value="FE-S PROTEIN MATURATION AUXILIARY FACTOR YITW"/>
    <property type="match status" value="1"/>
</dbReference>
<dbReference type="RefSeq" id="WP_376832581.1">
    <property type="nucleotide sequence ID" value="NZ_JBHLWR010000006.1"/>
</dbReference>
<evidence type="ECO:0000259" key="1">
    <source>
        <dbReference type="Pfam" id="PF01883"/>
    </source>
</evidence>
<dbReference type="Proteomes" id="UP001595536">
    <property type="component" value="Unassembled WGS sequence"/>
</dbReference>
<evidence type="ECO:0000313" key="2">
    <source>
        <dbReference type="EMBL" id="MFC3266982.1"/>
    </source>
</evidence>
<dbReference type="InterPro" id="IPR052339">
    <property type="entry name" value="Fe-S_Maturation_MIP18"/>
</dbReference>
<gene>
    <name evidence="2" type="ORF">ACFOEX_11560</name>
</gene>
<evidence type="ECO:0000313" key="3">
    <source>
        <dbReference type="Proteomes" id="UP001595536"/>
    </source>
</evidence>
<reference evidence="3" key="1">
    <citation type="journal article" date="2019" name="Int. J. Syst. Evol. Microbiol.">
        <title>The Global Catalogue of Microorganisms (GCM) 10K type strain sequencing project: providing services to taxonomists for standard genome sequencing and annotation.</title>
        <authorList>
            <consortium name="The Broad Institute Genomics Platform"/>
            <consortium name="The Broad Institute Genome Sequencing Center for Infectious Disease"/>
            <person name="Wu L."/>
            <person name="Ma J."/>
        </authorList>
    </citation>
    <scope>NUCLEOTIDE SEQUENCE [LARGE SCALE GENOMIC DNA]</scope>
    <source>
        <strain evidence="3">CCM 7941</strain>
    </source>
</reference>
<keyword evidence="3" id="KW-1185">Reference proteome</keyword>
<dbReference type="NCBIfam" id="TIGR02945">
    <property type="entry name" value="SUF_assoc"/>
    <property type="match status" value="1"/>
</dbReference>
<dbReference type="InterPro" id="IPR014291">
    <property type="entry name" value="SUF_FeS_clus_asmbl-assoc"/>
</dbReference>
<dbReference type="EMBL" id="JBHRUV010000069">
    <property type="protein sequence ID" value="MFC3266982.1"/>
    <property type="molecule type" value="Genomic_DNA"/>
</dbReference>
<dbReference type="Pfam" id="PF01883">
    <property type="entry name" value="FeS_assembly_P"/>
    <property type="match status" value="1"/>
</dbReference>
<name>A0ABV7LHF0_9HYPH</name>
<organism evidence="2 3">
    <name type="scientific">Camelimonas abortus</name>
    <dbReference type="NCBI Taxonomy" id="1017184"/>
    <lineage>
        <taxon>Bacteria</taxon>
        <taxon>Pseudomonadati</taxon>
        <taxon>Pseudomonadota</taxon>
        <taxon>Alphaproteobacteria</taxon>
        <taxon>Hyphomicrobiales</taxon>
        <taxon>Chelatococcaceae</taxon>
        <taxon>Camelimonas</taxon>
    </lineage>
</organism>
<comment type="caution">
    <text evidence="2">The sequence shown here is derived from an EMBL/GenBank/DDBJ whole genome shotgun (WGS) entry which is preliminary data.</text>
</comment>
<dbReference type="PANTHER" id="PTHR42831:SF1">
    <property type="entry name" value="FE-S PROTEIN MATURATION AUXILIARY FACTOR YITW"/>
    <property type="match status" value="1"/>
</dbReference>
<dbReference type="InterPro" id="IPR002744">
    <property type="entry name" value="MIP18-like"/>
</dbReference>
<dbReference type="SUPFAM" id="SSF117916">
    <property type="entry name" value="Fe-S cluster assembly (FSCA) domain-like"/>
    <property type="match status" value="1"/>
</dbReference>
<protein>
    <submittedName>
        <fullName evidence="2">SUF system Fe-S cluster assembly protein</fullName>
    </submittedName>
</protein>
<dbReference type="Gene3D" id="3.30.300.130">
    <property type="entry name" value="Fe-S cluster assembly (FSCA)"/>
    <property type="match status" value="1"/>
</dbReference>
<accession>A0ABV7LHF0</accession>
<proteinExistence type="predicted"/>